<reference evidence="3" key="1">
    <citation type="submission" date="2021-02" db="EMBL/GenBank/DDBJ databases">
        <authorList>
            <person name="Nowell W R."/>
        </authorList>
    </citation>
    <scope>NUCLEOTIDE SEQUENCE</scope>
</reference>
<keyword evidence="2" id="KW-1133">Transmembrane helix</keyword>
<dbReference type="AlphaFoldDB" id="A0A813NRY5"/>
<name>A0A813NRY5_9BILA</name>
<evidence type="ECO:0000256" key="1">
    <source>
        <dbReference type="SAM" id="MobiDB-lite"/>
    </source>
</evidence>
<keyword evidence="2" id="KW-0472">Membrane</keyword>
<sequence length="84" mass="9208">MASRQHFDSLLNPASPNHASHSSSKRIVWTDDDDNNQIDQKKSVGWHLCFKCCIIGSLLAGIGLAIVLTFYLTSKTAATETLSM</sequence>
<dbReference type="Proteomes" id="UP000663845">
    <property type="component" value="Unassembled WGS sequence"/>
</dbReference>
<keyword evidence="2" id="KW-0812">Transmembrane</keyword>
<organism evidence="3 4">
    <name type="scientific">Adineta steineri</name>
    <dbReference type="NCBI Taxonomy" id="433720"/>
    <lineage>
        <taxon>Eukaryota</taxon>
        <taxon>Metazoa</taxon>
        <taxon>Spiralia</taxon>
        <taxon>Gnathifera</taxon>
        <taxon>Rotifera</taxon>
        <taxon>Eurotatoria</taxon>
        <taxon>Bdelloidea</taxon>
        <taxon>Adinetida</taxon>
        <taxon>Adinetidae</taxon>
        <taxon>Adineta</taxon>
    </lineage>
</organism>
<comment type="caution">
    <text evidence="3">The sequence shown here is derived from an EMBL/GenBank/DDBJ whole genome shotgun (WGS) entry which is preliminary data.</text>
</comment>
<gene>
    <name evidence="3" type="ORF">JYZ213_LOCUS2042</name>
</gene>
<protein>
    <submittedName>
        <fullName evidence="3">Uncharacterized protein</fullName>
    </submittedName>
</protein>
<evidence type="ECO:0000313" key="3">
    <source>
        <dbReference type="EMBL" id="CAF0743710.1"/>
    </source>
</evidence>
<evidence type="ECO:0000256" key="2">
    <source>
        <dbReference type="SAM" id="Phobius"/>
    </source>
</evidence>
<feature type="compositionally biased region" description="Low complexity" evidence="1">
    <location>
        <begin position="12"/>
        <end position="22"/>
    </location>
</feature>
<feature type="region of interest" description="Disordered" evidence="1">
    <location>
        <begin position="1"/>
        <end position="26"/>
    </location>
</feature>
<accession>A0A813NRY5</accession>
<dbReference type="EMBL" id="CAJNOG010000010">
    <property type="protein sequence ID" value="CAF0743710.1"/>
    <property type="molecule type" value="Genomic_DNA"/>
</dbReference>
<proteinExistence type="predicted"/>
<feature type="transmembrane region" description="Helical" evidence="2">
    <location>
        <begin position="48"/>
        <end position="72"/>
    </location>
</feature>
<evidence type="ECO:0000313" key="4">
    <source>
        <dbReference type="Proteomes" id="UP000663845"/>
    </source>
</evidence>